<reference evidence="3 4" key="1">
    <citation type="submission" date="2013-07" db="EMBL/GenBank/DDBJ databases">
        <authorList>
            <person name="Genoscope - CEA"/>
        </authorList>
    </citation>
    <scope>NUCLEOTIDE SEQUENCE [LARGE SCALE GENOMIC DNA]</scope>
    <source>
        <strain evidence="3 4">G6</strain>
    </source>
</reference>
<dbReference type="AlphaFoldDB" id="A0A068R405"/>
<feature type="transmembrane region" description="Helical" evidence="1">
    <location>
        <begin position="105"/>
        <end position="128"/>
    </location>
</feature>
<evidence type="ECO:0000256" key="1">
    <source>
        <dbReference type="SAM" id="Phobius"/>
    </source>
</evidence>
<name>A0A068R405_9GAMM</name>
<sequence>MSDRIFATVWLVLCGIGLVVGWGIHSEYSYEPLGPRPFPITIISLMALCALLLLFKKPDSVHWPTPPVLRRLVLLIATLAAYAGLFEWLGFPLATLLLTFSVARLFNASLLAAMMSGVFLSGSLFFAFDRLLDVTLPVGSWLS</sequence>
<keyword evidence="1" id="KW-0812">Transmembrane</keyword>
<dbReference type="OrthoDB" id="7025534at2"/>
<feature type="domain" description="DUF1468" evidence="2">
    <location>
        <begin position="5"/>
        <end position="137"/>
    </location>
</feature>
<evidence type="ECO:0000259" key="2">
    <source>
        <dbReference type="Pfam" id="PF07331"/>
    </source>
</evidence>
<dbReference type="HOGENOM" id="CLU_110735_3_1_6"/>
<dbReference type="Pfam" id="PF07331">
    <property type="entry name" value="TctB"/>
    <property type="match status" value="1"/>
</dbReference>
<dbReference type="InterPro" id="IPR009936">
    <property type="entry name" value="DUF1468"/>
</dbReference>
<feature type="transmembrane region" description="Helical" evidence="1">
    <location>
        <begin position="68"/>
        <end position="85"/>
    </location>
</feature>
<feature type="transmembrane region" description="Helical" evidence="1">
    <location>
        <begin position="37"/>
        <end position="56"/>
    </location>
</feature>
<keyword evidence="1" id="KW-1133">Transmembrane helix</keyword>
<dbReference type="Proteomes" id="UP000032735">
    <property type="component" value="Chromosome"/>
</dbReference>
<dbReference type="RefSeq" id="WP_045958157.1">
    <property type="nucleotide sequence ID" value="NZ_FO704551.1"/>
</dbReference>
<dbReference type="KEGG" id="xpo:XPG1_1190"/>
<protein>
    <submittedName>
        <fullName evidence="3">TctB protein</fullName>
    </submittedName>
</protein>
<accession>A0A068R405</accession>
<evidence type="ECO:0000313" key="4">
    <source>
        <dbReference type="Proteomes" id="UP000032735"/>
    </source>
</evidence>
<keyword evidence="1" id="KW-0472">Membrane</keyword>
<gene>
    <name evidence="3" type="primary">tctB</name>
    <name evidence="3" type="ORF">XPG1_1190</name>
</gene>
<organism evidence="3 4">
    <name type="scientific">Xenorhabdus poinarii G6</name>
    <dbReference type="NCBI Taxonomy" id="1354304"/>
    <lineage>
        <taxon>Bacteria</taxon>
        <taxon>Pseudomonadati</taxon>
        <taxon>Pseudomonadota</taxon>
        <taxon>Gammaproteobacteria</taxon>
        <taxon>Enterobacterales</taxon>
        <taxon>Morganellaceae</taxon>
        <taxon>Xenorhabdus</taxon>
    </lineage>
</organism>
<proteinExistence type="predicted"/>
<dbReference type="STRING" id="1354304.XPG1_1190"/>
<dbReference type="EMBL" id="FO704551">
    <property type="protein sequence ID" value="CDG20845.1"/>
    <property type="molecule type" value="Genomic_DNA"/>
</dbReference>
<keyword evidence="4" id="KW-1185">Reference proteome</keyword>
<evidence type="ECO:0000313" key="3">
    <source>
        <dbReference type="EMBL" id="CDG20845.1"/>
    </source>
</evidence>